<proteinExistence type="predicted"/>
<protein>
    <submittedName>
        <fullName evidence="1">Uncharacterized protein</fullName>
    </submittedName>
</protein>
<evidence type="ECO:0000313" key="2">
    <source>
        <dbReference type="Proteomes" id="UP000490821"/>
    </source>
</evidence>
<sequence>MINDRVNSKKKTKFSTINEPYVYPILPGTKEWESFKSKSEMMNACQIPSEIIDSMSTEALTLSVINHPLLDTDVLSYDNYTQGFDSFVSDFDAAKALLEREDFAVNLAKIYLDTPVLSKEEYKEQRSNSQNTMLDFTVKETVLAVPQVYNLFKEDEAEALIVIAKNKMKEKSKNEETYGTSVNTFFTVRAAVSGKSNRNGFATVLTPRGSYVVVITISDAEFTAQQKEQISATYRKEYPQATIVASASKKYNCHSYAWYLSSTNNKYWMNDPSKYMSDGSYLKLNYSNVKSGAKMYWSGDQHSANVISVNSNAANGKKCTVQSKWGQGPIMKHNESYSPYNNSRTVWSKIS</sequence>
<name>A0A829ZCU9_9FIRM</name>
<organism evidence="1 2">
    <name type="scientific">Thomasclavelia cocleata</name>
    <dbReference type="NCBI Taxonomy" id="69824"/>
    <lineage>
        <taxon>Bacteria</taxon>
        <taxon>Bacillati</taxon>
        <taxon>Bacillota</taxon>
        <taxon>Erysipelotrichia</taxon>
        <taxon>Erysipelotrichales</taxon>
        <taxon>Coprobacillaceae</taxon>
        <taxon>Thomasclavelia</taxon>
    </lineage>
</organism>
<reference evidence="1 2" key="1">
    <citation type="journal article" date="2020" name="Microbiome">
        <title>Single-cell genomics of uncultured bacteria reveals dietary fiber responders in the mouse gut microbiota.</title>
        <authorList>
            <person name="Chijiiwa R."/>
            <person name="Hosokawa M."/>
            <person name="Kogawa M."/>
            <person name="Nishikawa Y."/>
            <person name="Ide K."/>
            <person name="Sakanashi C."/>
            <person name="Takahashi K."/>
            <person name="Takeyama H."/>
        </authorList>
    </citation>
    <scope>NUCLEOTIDE SEQUENCE [LARGE SCALE GENOMIC DNA]</scope>
    <source>
        <strain evidence="1">IMSAGC_017</strain>
    </source>
</reference>
<dbReference type="AlphaFoldDB" id="A0A829ZCU9"/>
<evidence type="ECO:0000313" key="1">
    <source>
        <dbReference type="EMBL" id="GFI42251.1"/>
    </source>
</evidence>
<dbReference type="Proteomes" id="UP000490821">
    <property type="component" value="Unassembled WGS sequence"/>
</dbReference>
<dbReference type="EMBL" id="BLMI01000282">
    <property type="protein sequence ID" value="GFI42251.1"/>
    <property type="molecule type" value="Genomic_DNA"/>
</dbReference>
<gene>
    <name evidence="1" type="ORF">IMSAGC017_02298</name>
</gene>
<comment type="caution">
    <text evidence="1">The sequence shown here is derived from an EMBL/GenBank/DDBJ whole genome shotgun (WGS) entry which is preliminary data.</text>
</comment>
<accession>A0A829ZCU9</accession>